<reference evidence="4" key="1">
    <citation type="submission" date="2024-07" db="EMBL/GenBank/DDBJ databases">
        <title>Two chromosome-level genome assemblies of Korean endemic species Abeliophyllum distichum and Forsythia ovata (Oleaceae).</title>
        <authorList>
            <person name="Jang H."/>
        </authorList>
    </citation>
    <scope>NUCLEOTIDE SEQUENCE [LARGE SCALE GENOMIC DNA]</scope>
</reference>
<evidence type="ECO:0000313" key="3">
    <source>
        <dbReference type="EMBL" id="KAL2510526.1"/>
    </source>
</evidence>
<evidence type="ECO:0000313" key="4">
    <source>
        <dbReference type="Proteomes" id="UP001604336"/>
    </source>
</evidence>
<feature type="transmembrane region" description="Helical" evidence="2">
    <location>
        <begin position="20"/>
        <end position="46"/>
    </location>
</feature>
<dbReference type="Proteomes" id="UP001604336">
    <property type="component" value="Unassembled WGS sequence"/>
</dbReference>
<evidence type="ECO:0000256" key="1">
    <source>
        <dbReference type="SAM" id="MobiDB-lite"/>
    </source>
</evidence>
<feature type="region of interest" description="Disordered" evidence="1">
    <location>
        <begin position="494"/>
        <end position="530"/>
    </location>
</feature>
<feature type="transmembrane region" description="Helical" evidence="2">
    <location>
        <begin position="659"/>
        <end position="678"/>
    </location>
</feature>
<comment type="caution">
    <text evidence="3">The sequence shown here is derived from an EMBL/GenBank/DDBJ whole genome shotgun (WGS) entry which is preliminary data.</text>
</comment>
<protein>
    <submittedName>
        <fullName evidence="3">Uncharacterized protein</fullName>
    </submittedName>
</protein>
<dbReference type="AlphaFoldDB" id="A0ABD1TCS4"/>
<proteinExistence type="predicted"/>
<organism evidence="3 4">
    <name type="scientific">Abeliophyllum distichum</name>
    <dbReference type="NCBI Taxonomy" id="126358"/>
    <lineage>
        <taxon>Eukaryota</taxon>
        <taxon>Viridiplantae</taxon>
        <taxon>Streptophyta</taxon>
        <taxon>Embryophyta</taxon>
        <taxon>Tracheophyta</taxon>
        <taxon>Spermatophyta</taxon>
        <taxon>Magnoliopsida</taxon>
        <taxon>eudicotyledons</taxon>
        <taxon>Gunneridae</taxon>
        <taxon>Pentapetalae</taxon>
        <taxon>asterids</taxon>
        <taxon>lamiids</taxon>
        <taxon>Lamiales</taxon>
        <taxon>Oleaceae</taxon>
        <taxon>Forsythieae</taxon>
        <taxon>Abeliophyllum</taxon>
    </lineage>
</organism>
<feature type="compositionally biased region" description="Acidic residues" evidence="1">
    <location>
        <begin position="502"/>
        <end position="530"/>
    </location>
</feature>
<feature type="compositionally biased region" description="Basic and acidic residues" evidence="1">
    <location>
        <begin position="67"/>
        <end position="81"/>
    </location>
</feature>
<dbReference type="EMBL" id="JBFOLK010000005">
    <property type="protein sequence ID" value="KAL2510526.1"/>
    <property type="molecule type" value="Genomic_DNA"/>
</dbReference>
<evidence type="ECO:0000256" key="2">
    <source>
        <dbReference type="SAM" id="Phobius"/>
    </source>
</evidence>
<keyword evidence="4" id="KW-1185">Reference proteome</keyword>
<feature type="region of interest" description="Disordered" evidence="1">
    <location>
        <begin position="50"/>
        <end position="95"/>
    </location>
</feature>
<keyword evidence="2" id="KW-0472">Membrane</keyword>
<keyword evidence="2" id="KW-1133">Transmembrane helix</keyword>
<sequence length="684" mass="75221">MEERKKPCHDQEKNKMVRKLSGGGIGAVVLLAGALATTAVASAFVVGRKRGNNQHHHSTPPPTVSHESLDNKEKDGDEATKGSRFVLPDSSPLEHNNLSIGTTKMAEAENDTALFVSTENMISDEKPKLEINGERGSAAYSDKETFCSDYPKKLESSAISVDRFYVPILDEKVLFKPESTKNNGHVPAEKMKVTEEDDAVHKNIADNNQDMTVNVEGKQAEGDPVDDEEIGALKCEEAVETIDADQTLEELQPSEEKTDICCDQEEGDGVHSNGIIEGKYNQQIQVNIEENKVGGHCDGEIAKVDKTAGEIELEEEEKTNICGTQGSISTGFSETECIASENYGQDGQNFLQPAVGNLLVIEHGTTNDDKIEGLIPIGTNENVLESNLQVELKTAEEIPCRKDEETVCIDNTMPANSRSRDYDEHEQTLSKQILNASSPFVSEIAIDDPPKGELLLAVEISALKEEAANGEDDGNQDVKEDNPLVQLLDFQQKEHENGSEENAGEEIEVASETIGGEDEEKVDDTEDETNDMAEEDFADKLDENLEGTGDFSAESNEEAVRTEELLQGSLMKLQGVNLDYQEIEGKIEEDKVAREGKYNLHETIEGDTIAKAVEYNIQQSTENSSIDKYMVELGTQYKPTRKILLIGTVSAVSWISCSWFFGLSFVKLCLIVFFTMVLSKIQGY</sequence>
<accession>A0ABD1TCS4</accession>
<name>A0ABD1TCS4_9LAMI</name>
<keyword evidence="2" id="KW-0812">Transmembrane</keyword>
<gene>
    <name evidence="3" type="ORF">Adt_16126</name>
</gene>